<proteinExistence type="inferred from homology"/>
<evidence type="ECO:0000313" key="8">
    <source>
        <dbReference type="EMBL" id="MBT9145652.1"/>
    </source>
</evidence>
<evidence type="ECO:0000313" key="9">
    <source>
        <dbReference type="Proteomes" id="UP000811545"/>
    </source>
</evidence>
<evidence type="ECO:0000256" key="2">
    <source>
        <dbReference type="ARBA" id="ARBA00022676"/>
    </source>
</evidence>
<dbReference type="GO" id="GO:0003677">
    <property type="term" value="F:DNA binding"/>
    <property type="evidence" value="ECO:0007669"/>
    <property type="project" value="UniProtKB-UniRule"/>
</dbReference>
<feature type="active site" evidence="6">
    <location>
        <position position="153"/>
    </location>
</feature>
<name>A0A9E2BHJ4_PSYF1</name>
<dbReference type="GO" id="GO:0140291">
    <property type="term" value="P:peptidyl-glutamate ADP-deribosylation"/>
    <property type="evidence" value="ECO:0007669"/>
    <property type="project" value="TreeGrafter"/>
</dbReference>
<evidence type="ECO:0000256" key="3">
    <source>
        <dbReference type="ARBA" id="ARBA00022679"/>
    </source>
</evidence>
<evidence type="ECO:0000256" key="1">
    <source>
        <dbReference type="ARBA" id="ARBA00022649"/>
    </source>
</evidence>
<accession>A0A9E2BHJ4</accession>
<dbReference type="AlphaFoldDB" id="A0A9E2BHJ4"/>
<dbReference type="InterPro" id="IPR043472">
    <property type="entry name" value="Macro_dom-like"/>
</dbReference>
<keyword evidence="3 6" id="KW-0808">Transferase</keyword>
<evidence type="ECO:0000256" key="4">
    <source>
        <dbReference type="ARBA" id="ARBA00022695"/>
    </source>
</evidence>
<feature type="binding site" evidence="6">
    <location>
        <position position="49"/>
    </location>
    <ligand>
        <name>NAD(+)</name>
        <dbReference type="ChEBI" id="CHEBI:57540"/>
    </ligand>
</feature>
<protein>
    <recommendedName>
        <fullName evidence="7">DarT domain-containing protein</fullName>
    </recommendedName>
</protein>
<keyword evidence="5 6" id="KW-0238">DNA-binding</keyword>
<evidence type="ECO:0000256" key="6">
    <source>
        <dbReference type="PROSITE-ProRule" id="PRU01362"/>
    </source>
</evidence>
<dbReference type="Proteomes" id="UP000811545">
    <property type="component" value="Unassembled WGS sequence"/>
</dbReference>
<organism evidence="8 9">
    <name type="scientific">Psychracetigena formicireducens</name>
    <dbReference type="NCBI Taxonomy" id="2986056"/>
    <lineage>
        <taxon>Bacteria</taxon>
        <taxon>Bacillati</taxon>
        <taxon>Candidatus Lithacetigenota</taxon>
        <taxon>Candidatus Psychracetigena</taxon>
    </lineage>
</organism>
<dbReference type="PANTHER" id="PTHR12521">
    <property type="entry name" value="PROTEIN C6ORF130"/>
    <property type="match status" value="1"/>
</dbReference>
<comment type="caution">
    <text evidence="8">The sequence shown here is derived from an EMBL/GenBank/DDBJ whole genome shotgun (WGS) entry which is preliminary data.</text>
</comment>
<dbReference type="Pfam" id="PF14487">
    <property type="entry name" value="DarT"/>
    <property type="match status" value="1"/>
</dbReference>
<keyword evidence="4 6" id="KW-0548">Nucleotidyltransferase</keyword>
<comment type="similarity">
    <text evidence="6">Belongs to the DarT ADP-ribosyltransferase family.</text>
</comment>
<evidence type="ECO:0000259" key="7">
    <source>
        <dbReference type="PROSITE" id="PS52018"/>
    </source>
</evidence>
<dbReference type="Gene3D" id="3.40.220.10">
    <property type="entry name" value="Leucine Aminopeptidase, subunit E, domain 1"/>
    <property type="match status" value="1"/>
</dbReference>
<feature type="active site" description="Proton acceptor" evidence="6">
    <location>
        <position position="49"/>
    </location>
</feature>
<reference evidence="8 9" key="1">
    <citation type="journal article" date="2021" name="bioRxiv">
        <title>Unique metabolic strategies in Hadean analogues reveal hints for primordial physiology.</title>
        <authorList>
            <person name="Nobu M.K."/>
            <person name="Nakai R."/>
            <person name="Tamazawa S."/>
            <person name="Mori H."/>
            <person name="Toyoda A."/>
            <person name="Ijiri A."/>
            <person name="Suzuki S."/>
            <person name="Kurokawa K."/>
            <person name="Kamagata Y."/>
            <person name="Tamaki H."/>
        </authorList>
    </citation>
    <scope>NUCLEOTIDE SEQUENCE [LARGE SCALE GENOMIC DNA]</scope>
    <source>
        <strain evidence="8">BS525</strain>
    </source>
</reference>
<feature type="binding site" evidence="6">
    <location>
        <begin position="9"/>
        <end position="11"/>
    </location>
    <ligand>
        <name>NAD(+)</name>
        <dbReference type="ChEBI" id="CHEBI:57540"/>
    </ligand>
</feature>
<dbReference type="CDD" id="cd02901">
    <property type="entry name" value="Macro_Poa1p-like"/>
    <property type="match status" value="1"/>
</dbReference>
<dbReference type="GO" id="GO:0016757">
    <property type="term" value="F:glycosyltransferase activity"/>
    <property type="evidence" value="ECO:0007669"/>
    <property type="project" value="UniProtKB-UniRule"/>
</dbReference>
<comment type="caution">
    <text evidence="6">Lacks conserved residue(s) required for the propagation of feature annotation.</text>
</comment>
<feature type="domain" description="DarT" evidence="7">
    <location>
        <begin position="5"/>
        <end position="197"/>
    </location>
</feature>
<dbReference type="EMBL" id="QLTW01000137">
    <property type="protein sequence ID" value="MBT9145652.1"/>
    <property type="molecule type" value="Genomic_DNA"/>
</dbReference>
<evidence type="ECO:0000256" key="5">
    <source>
        <dbReference type="ARBA" id="ARBA00023125"/>
    </source>
</evidence>
<keyword evidence="1 6" id="KW-1277">Toxin-antitoxin system</keyword>
<dbReference type="InterPro" id="IPR029494">
    <property type="entry name" value="DarT"/>
</dbReference>
<dbReference type="PANTHER" id="PTHR12521:SF0">
    <property type="entry name" value="ADP-RIBOSE GLYCOHYDROLASE OARD1"/>
    <property type="match status" value="1"/>
</dbReference>
<dbReference type="SUPFAM" id="SSF52949">
    <property type="entry name" value="Macro domain-like"/>
    <property type="match status" value="1"/>
</dbReference>
<keyword evidence="2 6" id="KW-0328">Glycosyltransferase</keyword>
<gene>
    <name evidence="8" type="ORF">DDT42_01527</name>
</gene>
<dbReference type="InterPro" id="IPR050892">
    <property type="entry name" value="ADP-ribose_metab_enzymes"/>
</dbReference>
<sequence>MLKLRELYYITHIDNLPSILQRGILCHRKIEEEKINFTPIYDAEIVANRKEKKVPDGRDLWDFVNLYFQPRNAMLYRVIFFSRANAEDIIIIGLKNSILDKHDIFVTNGNAASPYTEIFPKASAQKYIKTIREKSDKEWWASEDGSKRELMAECLVTENVGTEYVSEIYVPNHNTLNKVRKICNEDIPIIPEPELFFLPSRQIHLTDTLSLVEGDMFFSRMQTLTISVNTVGVMGKGLASRAKYQFPDVYVKYQDLCKNKTLKMGKPYLYKRETSLDFILADEAERLTRLNLQTWFLLFPTKTDWRQMADIKGIEQGLKWLVTRYKNEGINSLAIPALGCGLGWLPWGIVGPMLCSHLQKLNITVNLYLPVERKIPEEQLSKDFLIQEKNQDQRFGL</sequence>
<dbReference type="PROSITE" id="PS52018">
    <property type="entry name" value="DART"/>
    <property type="match status" value="1"/>
</dbReference>
<dbReference type="GO" id="GO:0016779">
    <property type="term" value="F:nucleotidyltransferase activity"/>
    <property type="evidence" value="ECO:0007669"/>
    <property type="project" value="UniProtKB-UniRule"/>
</dbReference>
<comment type="catalytic activity">
    <reaction evidence="6">
        <text>a thymidine in DNA + NAD(+) = an N-(ADP-alpha-D-ribosyl)-thymidine in DNA + nicotinamide + H(+)</text>
        <dbReference type="Rhea" id="RHEA:71651"/>
        <dbReference type="Rhea" id="RHEA-COMP:13556"/>
        <dbReference type="Rhea" id="RHEA-COMP:18051"/>
        <dbReference type="ChEBI" id="CHEBI:15378"/>
        <dbReference type="ChEBI" id="CHEBI:17154"/>
        <dbReference type="ChEBI" id="CHEBI:57540"/>
        <dbReference type="ChEBI" id="CHEBI:137386"/>
        <dbReference type="ChEBI" id="CHEBI:191199"/>
    </reaction>
</comment>